<reference evidence="1" key="1">
    <citation type="journal article" date="2014" name="Front. Microbiol.">
        <title>High frequency of phylogenetically diverse reductive dehalogenase-homologous genes in deep subseafloor sedimentary metagenomes.</title>
        <authorList>
            <person name="Kawai M."/>
            <person name="Futagami T."/>
            <person name="Toyoda A."/>
            <person name="Takaki Y."/>
            <person name="Nishi S."/>
            <person name="Hori S."/>
            <person name="Arai W."/>
            <person name="Tsubouchi T."/>
            <person name="Morono Y."/>
            <person name="Uchiyama I."/>
            <person name="Ito T."/>
            <person name="Fujiyama A."/>
            <person name="Inagaki F."/>
            <person name="Takami H."/>
        </authorList>
    </citation>
    <scope>NUCLEOTIDE SEQUENCE</scope>
    <source>
        <strain evidence="1">Expedition CK06-06</strain>
    </source>
</reference>
<name>X0U4M7_9ZZZZ</name>
<comment type="caution">
    <text evidence="1">The sequence shown here is derived from an EMBL/GenBank/DDBJ whole genome shotgun (WGS) entry which is preliminary data.</text>
</comment>
<gene>
    <name evidence="1" type="ORF">S01H1_26063</name>
</gene>
<evidence type="ECO:0000313" key="1">
    <source>
        <dbReference type="EMBL" id="GAF94316.1"/>
    </source>
</evidence>
<dbReference type="AlphaFoldDB" id="X0U4M7"/>
<accession>X0U4M7</accession>
<sequence length="105" mass="11373">SPVKGTVRVMYSYKSQSTATVYADIRKNSVSQDIQSQVTSTYVAKTYDLAVEAGDLIEIFLKGSVTSFGTFLHSPRIGVGSELSTAERNICLAVGGNWHPTTGYF</sequence>
<organism evidence="1">
    <name type="scientific">marine sediment metagenome</name>
    <dbReference type="NCBI Taxonomy" id="412755"/>
    <lineage>
        <taxon>unclassified sequences</taxon>
        <taxon>metagenomes</taxon>
        <taxon>ecological metagenomes</taxon>
    </lineage>
</organism>
<proteinExistence type="predicted"/>
<protein>
    <submittedName>
        <fullName evidence="1">Uncharacterized protein</fullName>
    </submittedName>
</protein>
<dbReference type="EMBL" id="BARS01015782">
    <property type="protein sequence ID" value="GAF94316.1"/>
    <property type="molecule type" value="Genomic_DNA"/>
</dbReference>
<feature type="non-terminal residue" evidence="1">
    <location>
        <position position="1"/>
    </location>
</feature>